<dbReference type="Gene3D" id="3.40.50.2000">
    <property type="entry name" value="Glycogen Phosphorylase B"/>
    <property type="match status" value="1"/>
</dbReference>
<comment type="caution">
    <text evidence="9">The sequence shown here is derived from an EMBL/GenBank/DDBJ whole genome shotgun (WGS) entry which is preliminary data.</text>
</comment>
<evidence type="ECO:0000259" key="8">
    <source>
        <dbReference type="Pfam" id="PF12038"/>
    </source>
</evidence>
<evidence type="ECO:0000256" key="2">
    <source>
        <dbReference type="ARBA" id="ARBA00022676"/>
    </source>
</evidence>
<dbReference type="InterPro" id="IPR051862">
    <property type="entry name" value="GT-like_domain_containing_1"/>
</dbReference>
<dbReference type="Pfam" id="PF12038">
    <property type="entry name" value="QTMAN_N"/>
    <property type="match status" value="1"/>
</dbReference>
<dbReference type="SUPFAM" id="SSF53756">
    <property type="entry name" value="UDP-Glycosyltransferase/glycogen phosphorylase"/>
    <property type="match status" value="1"/>
</dbReference>
<organism evidence="9">
    <name type="scientific">Caldilineaceae bacterium SB0661_bin_32</name>
    <dbReference type="NCBI Taxonomy" id="2605255"/>
    <lineage>
        <taxon>Bacteria</taxon>
        <taxon>Bacillati</taxon>
        <taxon>Chloroflexota</taxon>
        <taxon>Caldilineae</taxon>
        <taxon>Caldilineales</taxon>
        <taxon>Caldilineaceae</taxon>
    </lineage>
</organism>
<dbReference type="InterPro" id="IPR022701">
    <property type="entry name" value="QTMAN_N"/>
</dbReference>
<dbReference type="AlphaFoldDB" id="A0A6B1D3Q3"/>
<sequence>MSNTAGKELMEAARWGTVGRRLEAGRLGLSPFSAAQADHELMTSSSSLQPLTIWLLSPYHTGSHKAWAEGYQANSRHSVHLFTLAGRFWKWRMQGGAIELAQQAKAVDKHPPPDLVLATDMTNLCAWLALMRGSLPARARTVLYMHENQLTYPWRPGEKPDLTYAMINWLSQLCADLIVFNSEFHRRSWFSELPNLLKHFPDYIHLEQIERVEARSRVLPVGIDIQDGNRLRTDPGAPLILWNQRWEYDKRPDRFFDLLYRLEEAGHEFRLAVAGENFRNIPIEFEEAETRLAHRIEHWGFLPSRREYLALLQRSDLVISTAEHEFFGISILEAVQAGAFPLLPDRLSYPELIPAGLHAACLYADDEDLYQKVGMRLHMPRTAPPSLRRAVRENYAWPVVAGAYDYQFAELSDAPAAAQH</sequence>
<evidence type="ECO:0000313" key="9">
    <source>
        <dbReference type="EMBL" id="MYC94174.1"/>
    </source>
</evidence>
<gene>
    <name evidence="9" type="ORF">F4X14_04320</name>
</gene>
<evidence type="ECO:0000256" key="3">
    <source>
        <dbReference type="ARBA" id="ARBA00022679"/>
    </source>
</evidence>
<evidence type="ECO:0000256" key="5">
    <source>
        <dbReference type="ARBA" id="ARBA00044539"/>
    </source>
</evidence>
<comment type="similarity">
    <text evidence="1">Belongs to the glycosyltransferase group 1 family. Glycosyltransferase 4 subfamily.</text>
</comment>
<comment type="catalytic activity">
    <reaction evidence="6">
        <text>queuosine(34) in tRNA(Asp) + GDP-alpha-D-mannose = O-4''-alpha-D-mannosylqueuosine(34) in tRNA(Asp) + GDP + H(+)</text>
        <dbReference type="Rhea" id="RHEA:12885"/>
        <dbReference type="Rhea" id="RHEA-COMP:18572"/>
        <dbReference type="Rhea" id="RHEA-COMP:18581"/>
        <dbReference type="ChEBI" id="CHEBI:15378"/>
        <dbReference type="ChEBI" id="CHEBI:57527"/>
        <dbReference type="ChEBI" id="CHEBI:58189"/>
        <dbReference type="ChEBI" id="CHEBI:194431"/>
        <dbReference type="ChEBI" id="CHEBI:194442"/>
        <dbReference type="EC" id="2.4.1.110"/>
    </reaction>
    <physiologicalReaction direction="left-to-right" evidence="6">
        <dbReference type="Rhea" id="RHEA:12886"/>
    </physiologicalReaction>
</comment>
<reference evidence="9" key="1">
    <citation type="submission" date="2019-09" db="EMBL/GenBank/DDBJ databases">
        <title>Characterisation of the sponge microbiome using genome-centric metagenomics.</title>
        <authorList>
            <person name="Engelberts J.P."/>
            <person name="Robbins S.J."/>
            <person name="De Goeij J.M."/>
            <person name="Aranda M."/>
            <person name="Bell S.C."/>
            <person name="Webster N.S."/>
        </authorList>
    </citation>
    <scope>NUCLEOTIDE SEQUENCE</scope>
    <source>
        <strain evidence="9">SB0661_bin_32</strain>
    </source>
</reference>
<feature type="domain" description="Glycosyl transferase family 1" evidence="7">
    <location>
        <begin position="233"/>
        <end position="365"/>
    </location>
</feature>
<evidence type="ECO:0000259" key="7">
    <source>
        <dbReference type="Pfam" id="PF00534"/>
    </source>
</evidence>
<evidence type="ECO:0000256" key="6">
    <source>
        <dbReference type="ARBA" id="ARBA00048439"/>
    </source>
</evidence>
<dbReference type="Pfam" id="PF00534">
    <property type="entry name" value="Glycos_transf_1"/>
    <property type="match status" value="1"/>
</dbReference>
<dbReference type="GO" id="GO:0016438">
    <property type="term" value="F:tRNA-queuosine(34) beta-mannosyltransferase activity"/>
    <property type="evidence" value="ECO:0007669"/>
    <property type="project" value="UniProtKB-EC"/>
</dbReference>
<name>A0A6B1D3Q3_9CHLR</name>
<accession>A0A6B1D3Q3</accession>
<dbReference type="EC" id="2.4.1.110" evidence="4"/>
<protein>
    <recommendedName>
        <fullName evidence="5">tRNA-queuosine alpha-mannosyltransferase</fullName>
        <ecNumber evidence="4">2.4.1.110</ecNumber>
    </recommendedName>
</protein>
<keyword evidence="2" id="KW-0328">Glycosyltransferase</keyword>
<dbReference type="InterPro" id="IPR001296">
    <property type="entry name" value="Glyco_trans_1"/>
</dbReference>
<evidence type="ECO:0000256" key="4">
    <source>
        <dbReference type="ARBA" id="ARBA00044517"/>
    </source>
</evidence>
<dbReference type="EMBL" id="VXMH01000019">
    <property type="protein sequence ID" value="MYC94174.1"/>
    <property type="molecule type" value="Genomic_DNA"/>
</dbReference>
<proteinExistence type="inferred from homology"/>
<evidence type="ECO:0000256" key="1">
    <source>
        <dbReference type="ARBA" id="ARBA00009481"/>
    </source>
</evidence>
<keyword evidence="3" id="KW-0808">Transferase</keyword>
<dbReference type="PANTHER" id="PTHR13615:SF3">
    <property type="entry name" value="GLYCOSYLTRANSFERASE-LIKE DOMAIN-CONTAINING PROTEIN 1"/>
    <property type="match status" value="1"/>
</dbReference>
<feature type="domain" description="tRNA-queuosine alpha-mannosyltransferase N-terminal" evidence="8">
    <location>
        <begin position="53"/>
        <end position="223"/>
    </location>
</feature>
<dbReference type="PANTHER" id="PTHR13615">
    <property type="entry name" value="GLYCOSYLTRANSFERASE-LIKE 1"/>
    <property type="match status" value="1"/>
</dbReference>